<evidence type="ECO:0000313" key="6">
    <source>
        <dbReference type="Proteomes" id="UP000703038"/>
    </source>
</evidence>
<dbReference type="RefSeq" id="WP_204866890.1">
    <property type="nucleotide sequence ID" value="NZ_JAFBBK010000001.1"/>
</dbReference>
<proteinExistence type="predicted"/>
<keyword evidence="3" id="KW-0143">Chaperone</keyword>
<evidence type="ECO:0000256" key="2">
    <source>
        <dbReference type="ARBA" id="ARBA00022840"/>
    </source>
</evidence>
<dbReference type="Pfam" id="PF00012">
    <property type="entry name" value="HSP70"/>
    <property type="match status" value="1"/>
</dbReference>
<dbReference type="InterPro" id="IPR013126">
    <property type="entry name" value="Hsp_70_fam"/>
</dbReference>
<evidence type="ECO:0000256" key="4">
    <source>
        <dbReference type="SAM" id="MobiDB-lite"/>
    </source>
</evidence>
<evidence type="ECO:0000256" key="3">
    <source>
        <dbReference type="ARBA" id="ARBA00023186"/>
    </source>
</evidence>
<reference evidence="5 6" key="1">
    <citation type="submission" date="2021-01" db="EMBL/GenBank/DDBJ databases">
        <title>Genomics of switchgrass bacterial isolates.</title>
        <authorList>
            <person name="Shade A."/>
        </authorList>
    </citation>
    <scope>NUCLEOTIDE SEQUENCE [LARGE SCALE GENOMIC DNA]</scope>
    <source>
        <strain evidence="5 6">PvP111</strain>
    </source>
</reference>
<feature type="region of interest" description="Disordered" evidence="4">
    <location>
        <begin position="355"/>
        <end position="443"/>
    </location>
</feature>
<feature type="compositionally biased region" description="Low complexity" evidence="4">
    <location>
        <begin position="355"/>
        <end position="381"/>
    </location>
</feature>
<feature type="region of interest" description="Disordered" evidence="4">
    <location>
        <begin position="468"/>
        <end position="520"/>
    </location>
</feature>
<protein>
    <recommendedName>
        <fullName evidence="7">Molecular chaperone</fullName>
    </recommendedName>
</protein>
<dbReference type="PANTHER" id="PTHR42749:SF1">
    <property type="entry name" value="CELL SHAPE-DETERMINING PROTEIN MREB"/>
    <property type="match status" value="1"/>
</dbReference>
<comment type="caution">
    <text evidence="5">The sequence shown here is derived from an EMBL/GenBank/DDBJ whole genome shotgun (WGS) entry which is preliminary data.</text>
</comment>
<evidence type="ECO:0008006" key="7">
    <source>
        <dbReference type="Google" id="ProtNLM"/>
    </source>
</evidence>
<keyword evidence="6" id="KW-1185">Reference proteome</keyword>
<dbReference type="EMBL" id="JAFBBK010000001">
    <property type="protein sequence ID" value="MBM7414114.1"/>
    <property type="molecule type" value="Genomic_DNA"/>
</dbReference>
<dbReference type="InterPro" id="IPR043129">
    <property type="entry name" value="ATPase_NBD"/>
</dbReference>
<feature type="compositionally biased region" description="Low complexity" evidence="4">
    <location>
        <begin position="414"/>
        <end position="443"/>
    </location>
</feature>
<name>A0ABS2KQ65_9NOCA</name>
<gene>
    <name evidence="5" type="ORF">JOE42_000847</name>
</gene>
<dbReference type="Gene3D" id="3.30.420.40">
    <property type="match status" value="2"/>
</dbReference>
<dbReference type="Proteomes" id="UP000703038">
    <property type="component" value="Unassembled WGS sequence"/>
</dbReference>
<dbReference type="PANTHER" id="PTHR42749">
    <property type="entry name" value="CELL SHAPE-DETERMINING PROTEIN MREB"/>
    <property type="match status" value="1"/>
</dbReference>
<sequence length="520" mass="53060">MSDTQQESVVPEPTIGVSAGSEVVCCAVLTTARDGTETFDYRTVTAEGARSDIGDLVATSLDLASHHLVDDDTRPATSGGRIAVAHRGGLGSRSILSATRRHHVTGDHLVTDTDAVLCWLRHTGEVARYGHVLLVDVGASGTTTTVIDQVDGTVRAVRRTDEVSGAVLDAHLLALTAERLPAVTTSDRPVVAARLRTAKEQLSFHESVTVDLPGAETLTVTRAEMVVAIAAPLAALRELVLEVLDEAGPTARPEVAAVVGGGAHVPAVVETITDAADVPAVPTPEPDAAVAKGAALLARDLGHSVLPASTRPPTSIAGSLRTVGLLAAACAAMAVVLAYGVQALTPSSESAVTTVATSQLPNSTTEDTATSASAPEAAPPTLTGGWEDDAPEPTVAEPWPTTDYTYTPEVRPYPTRSSSPSATATTTVAPPTSTTPTLRPAPDLPVIVLPDVPGIPPWWTDLTSVLPTPPVTPESTPESGSTSVSPAPSAVVPESVLPEGLVPVPTTSAPAVTPSTAPPA</sequence>
<keyword evidence="1" id="KW-0547">Nucleotide-binding</keyword>
<organism evidence="5 6">
    <name type="scientific">Rhodococcoides corynebacterioides</name>
    <dbReference type="NCBI Taxonomy" id="53972"/>
    <lineage>
        <taxon>Bacteria</taxon>
        <taxon>Bacillati</taxon>
        <taxon>Actinomycetota</taxon>
        <taxon>Actinomycetes</taxon>
        <taxon>Mycobacteriales</taxon>
        <taxon>Nocardiaceae</taxon>
        <taxon>Rhodococcoides</taxon>
    </lineage>
</organism>
<dbReference type="Gene3D" id="3.90.640.10">
    <property type="entry name" value="Actin, Chain A, domain 4"/>
    <property type="match status" value="1"/>
</dbReference>
<evidence type="ECO:0000256" key="1">
    <source>
        <dbReference type="ARBA" id="ARBA00022741"/>
    </source>
</evidence>
<keyword evidence="2" id="KW-0067">ATP-binding</keyword>
<dbReference type="PRINTS" id="PR01217">
    <property type="entry name" value="PRICHEXTENSN"/>
</dbReference>
<feature type="compositionally biased region" description="Low complexity" evidence="4">
    <location>
        <begin position="473"/>
        <end position="520"/>
    </location>
</feature>
<accession>A0ABS2KQ65</accession>
<dbReference type="SUPFAM" id="SSF53067">
    <property type="entry name" value="Actin-like ATPase domain"/>
    <property type="match status" value="1"/>
</dbReference>
<evidence type="ECO:0000313" key="5">
    <source>
        <dbReference type="EMBL" id="MBM7414114.1"/>
    </source>
</evidence>